<keyword evidence="3" id="KW-0732">Signal</keyword>
<comment type="subcellular location">
    <subcellularLocation>
        <location evidence="1">Cell envelope</location>
    </subcellularLocation>
</comment>
<dbReference type="PANTHER" id="PTHR33376">
    <property type="match status" value="1"/>
</dbReference>
<keyword evidence="4" id="KW-0411">Iron-sulfur</keyword>
<dbReference type="InterPro" id="IPR006311">
    <property type="entry name" value="TAT_signal"/>
</dbReference>
<name>A0A5K7ZE59_9BACT</name>
<dbReference type="Proteomes" id="UP000427769">
    <property type="component" value="Chromosome"/>
</dbReference>
<dbReference type="Gene3D" id="3.40.190.170">
    <property type="entry name" value="Bacterial extracellular solute-binding protein, family 7"/>
    <property type="match status" value="1"/>
</dbReference>
<evidence type="ECO:0000256" key="4">
    <source>
        <dbReference type="ARBA" id="ARBA00023014"/>
    </source>
</evidence>
<protein>
    <submittedName>
        <fullName evidence="5">C4-dicarboxylate ABC transporter substrate-binding protein</fullName>
    </submittedName>
</protein>
<evidence type="ECO:0000256" key="2">
    <source>
        <dbReference type="ARBA" id="ARBA00011771"/>
    </source>
</evidence>
<dbReference type="NCBIfam" id="NF037995">
    <property type="entry name" value="TRAP_S1"/>
    <property type="match status" value="1"/>
</dbReference>
<gene>
    <name evidence="5" type="ORF">DSCW_65020</name>
</gene>
<dbReference type="GO" id="GO:0051536">
    <property type="term" value="F:iron-sulfur cluster binding"/>
    <property type="evidence" value="ECO:0007669"/>
    <property type="project" value="UniProtKB-KW"/>
</dbReference>
<keyword evidence="6" id="KW-1185">Reference proteome</keyword>
<dbReference type="GO" id="GO:0055085">
    <property type="term" value="P:transmembrane transport"/>
    <property type="evidence" value="ECO:0007669"/>
    <property type="project" value="InterPro"/>
</dbReference>
<dbReference type="EMBL" id="AP021875">
    <property type="protein sequence ID" value="BBO79085.1"/>
    <property type="molecule type" value="Genomic_DNA"/>
</dbReference>
<keyword evidence="4" id="KW-0479">Metal-binding</keyword>
<dbReference type="NCBIfam" id="TIGR01409">
    <property type="entry name" value="TAT_signal_seq"/>
    <property type="match status" value="1"/>
</dbReference>
<dbReference type="Pfam" id="PF03480">
    <property type="entry name" value="DctP"/>
    <property type="match status" value="1"/>
</dbReference>
<dbReference type="PROSITE" id="PS51318">
    <property type="entry name" value="TAT"/>
    <property type="match status" value="1"/>
</dbReference>
<dbReference type="PANTHER" id="PTHR33376:SF15">
    <property type="entry name" value="BLL6794 PROTEIN"/>
    <property type="match status" value="1"/>
</dbReference>
<accession>A0A5K7ZE59</accession>
<dbReference type="InterPro" id="IPR038404">
    <property type="entry name" value="TRAP_DctP_sf"/>
</dbReference>
<organism evidence="5 6">
    <name type="scientific">Desulfosarcina widdelii</name>
    <dbReference type="NCBI Taxonomy" id="947919"/>
    <lineage>
        <taxon>Bacteria</taxon>
        <taxon>Pseudomonadati</taxon>
        <taxon>Thermodesulfobacteriota</taxon>
        <taxon>Desulfobacteria</taxon>
        <taxon>Desulfobacterales</taxon>
        <taxon>Desulfosarcinaceae</taxon>
        <taxon>Desulfosarcina</taxon>
    </lineage>
</organism>
<sequence length="380" mass="43017">MDKQNNKRGISRRRFLKDVVLGGATVGAGLTMMPGVRPANAAKKGVYTLKYDCYIGATAEPAQLDNWFLDEIVKRSDGRIQIKKFWSGALHKVGQHLPAIRDGLSEISLISYGYYPSAVPLSRGLEWYYRGCNHADSLLHVCRDIYDDTPELRREWEDRNNAKVLYFTNWSYCPFIMKEPLPNIEALKGKKVRGYGIGADTVNRLGGQGMPIVAGEVYTSLERGILDGAFAFAFITAEKMKLHEQAPYIVESGAGAHAPTTVVMNRNIWRSLPDDLKEVVSKTVEDIYNWRYLELYSELTKESVDKMVAAGAKFSTWTDEEIKKATNIVQPAQYKNWIEKIATPNNFDGVAFQAKVDALIKKYEPGKLMNPWETYKQKYM</sequence>
<comment type="subunit">
    <text evidence="2">Heterodimer of a large and a small subunit.</text>
</comment>
<evidence type="ECO:0000313" key="6">
    <source>
        <dbReference type="Proteomes" id="UP000427769"/>
    </source>
</evidence>
<keyword evidence="4" id="KW-0408">Iron</keyword>
<dbReference type="KEGG" id="dwd:DSCW_65020"/>
<evidence type="ECO:0000256" key="3">
    <source>
        <dbReference type="ARBA" id="ARBA00022729"/>
    </source>
</evidence>
<evidence type="ECO:0000256" key="1">
    <source>
        <dbReference type="ARBA" id="ARBA00004196"/>
    </source>
</evidence>
<dbReference type="RefSeq" id="WP_155307652.1">
    <property type="nucleotide sequence ID" value="NZ_AP021875.1"/>
</dbReference>
<dbReference type="InterPro" id="IPR018389">
    <property type="entry name" value="DctP_fam"/>
</dbReference>
<dbReference type="OrthoDB" id="8690069at2"/>
<proteinExistence type="predicted"/>
<dbReference type="GO" id="GO:0030313">
    <property type="term" value="C:cell envelope"/>
    <property type="evidence" value="ECO:0007669"/>
    <property type="project" value="UniProtKB-SubCell"/>
</dbReference>
<evidence type="ECO:0000313" key="5">
    <source>
        <dbReference type="EMBL" id="BBO79085.1"/>
    </source>
</evidence>
<dbReference type="InterPro" id="IPR019546">
    <property type="entry name" value="TAT_signal_bac_arc"/>
</dbReference>
<dbReference type="AlphaFoldDB" id="A0A5K7ZE59"/>
<reference evidence="5 6" key="1">
    <citation type="submission" date="2019-11" db="EMBL/GenBank/DDBJ databases">
        <title>Comparative genomics of hydrocarbon-degrading Desulfosarcina strains.</title>
        <authorList>
            <person name="Watanabe M."/>
            <person name="Kojima H."/>
            <person name="Fukui M."/>
        </authorList>
    </citation>
    <scope>NUCLEOTIDE SEQUENCE [LARGE SCALE GENOMIC DNA]</scope>
    <source>
        <strain evidence="5 6">PP31</strain>
    </source>
</reference>